<dbReference type="InterPro" id="IPR036680">
    <property type="entry name" value="SPOR-like_sf"/>
</dbReference>
<keyword evidence="1" id="KW-0812">Transmembrane</keyword>
<accession>A0A520M5S0</accession>
<comment type="caution">
    <text evidence="3">The sequence shown here is derived from an EMBL/GenBank/DDBJ whole genome shotgun (WGS) entry which is preliminary data.</text>
</comment>
<feature type="transmembrane region" description="Helical" evidence="1">
    <location>
        <begin position="36"/>
        <end position="55"/>
    </location>
</feature>
<sequence length="176" mass="20478">MRDFAPRVSPNKKRAKKTRTVFRSKNKNKPVFNKKIIITLLSISLLIIYTSFYLFDSNLEIFEPGPISENKVSITFPEKLKEQNTLIEIKEVLDKSNCTYFLQVEAYGKEKFASEMLYKLRSMDLEPYLEEINNIDRKLYGVMLGPYLNKSDVNNAREVIIRIGLSPLIKTKCTIQ</sequence>
<evidence type="ECO:0000259" key="2">
    <source>
        <dbReference type="PROSITE" id="PS51724"/>
    </source>
</evidence>
<gene>
    <name evidence="3" type="ORF">EVB00_02820</name>
</gene>
<reference evidence="3 4" key="1">
    <citation type="submission" date="2019-02" db="EMBL/GenBank/DDBJ databases">
        <title>Prokaryotic population dynamics and viral predation in marine succession experiment using metagenomics: the confinement effect.</title>
        <authorList>
            <person name="Haro-Moreno J.M."/>
            <person name="Rodriguez-Valera F."/>
            <person name="Lopez-Perez M."/>
        </authorList>
    </citation>
    <scope>NUCLEOTIDE SEQUENCE [LARGE SCALE GENOMIC DNA]</scope>
    <source>
        <strain evidence="3">MED-G167</strain>
    </source>
</reference>
<dbReference type="PROSITE" id="PS51724">
    <property type="entry name" value="SPOR"/>
    <property type="match status" value="1"/>
</dbReference>
<keyword evidence="1" id="KW-0472">Membrane</keyword>
<protein>
    <submittedName>
        <fullName evidence="3">SPOR domain-containing protein</fullName>
    </submittedName>
</protein>
<dbReference type="AlphaFoldDB" id="A0A520M5S0"/>
<proteinExistence type="predicted"/>
<evidence type="ECO:0000313" key="3">
    <source>
        <dbReference type="EMBL" id="RZO16577.1"/>
    </source>
</evidence>
<keyword evidence="1" id="KW-1133">Transmembrane helix</keyword>
<organism evidence="3 4">
    <name type="scientific">SAR86 cluster bacterium</name>
    <dbReference type="NCBI Taxonomy" id="2030880"/>
    <lineage>
        <taxon>Bacteria</taxon>
        <taxon>Pseudomonadati</taxon>
        <taxon>Pseudomonadota</taxon>
        <taxon>Gammaproteobacteria</taxon>
        <taxon>SAR86 cluster</taxon>
    </lineage>
</organism>
<dbReference type="EMBL" id="SHBM01000042">
    <property type="protein sequence ID" value="RZO16577.1"/>
    <property type="molecule type" value="Genomic_DNA"/>
</dbReference>
<name>A0A520M5S0_9GAMM</name>
<dbReference type="Proteomes" id="UP000318359">
    <property type="component" value="Unassembled WGS sequence"/>
</dbReference>
<dbReference type="Gene3D" id="3.30.70.1070">
    <property type="entry name" value="Sporulation related repeat"/>
    <property type="match status" value="1"/>
</dbReference>
<dbReference type="InterPro" id="IPR007730">
    <property type="entry name" value="SPOR-like_dom"/>
</dbReference>
<feature type="domain" description="SPOR" evidence="2">
    <location>
        <begin position="94"/>
        <end position="172"/>
    </location>
</feature>
<evidence type="ECO:0000256" key="1">
    <source>
        <dbReference type="SAM" id="Phobius"/>
    </source>
</evidence>
<evidence type="ECO:0000313" key="4">
    <source>
        <dbReference type="Proteomes" id="UP000318359"/>
    </source>
</evidence>
<dbReference type="GO" id="GO:0042834">
    <property type="term" value="F:peptidoglycan binding"/>
    <property type="evidence" value="ECO:0007669"/>
    <property type="project" value="InterPro"/>
</dbReference>
<dbReference type="Pfam" id="PF05036">
    <property type="entry name" value="SPOR"/>
    <property type="match status" value="1"/>
</dbReference>
<dbReference type="SUPFAM" id="SSF110997">
    <property type="entry name" value="Sporulation related repeat"/>
    <property type="match status" value="1"/>
</dbReference>